<organism evidence="1 2">
    <name type="scientific">Rhodoblastus sphagnicola</name>
    <dbReference type="NCBI Taxonomy" id="333368"/>
    <lineage>
        <taxon>Bacteria</taxon>
        <taxon>Pseudomonadati</taxon>
        <taxon>Pseudomonadota</taxon>
        <taxon>Alphaproteobacteria</taxon>
        <taxon>Hyphomicrobiales</taxon>
        <taxon>Rhodoblastaceae</taxon>
        <taxon>Rhodoblastus</taxon>
    </lineage>
</organism>
<sequence length="234" mass="25817">MARPKKLINGSMIPGSESVFVNFSVQQWASLERAIGFRIQDVIRSEVSLACDDYRRNADLEAAAGLASDAKAWLDNAASTAAEMVKLFSSVPDRRKQHAIVAGRAHVFAKLNTILKAAGQANDLPLDMVITMLPMAIDAVKRERERMNARLWRDGAAWEEWSCTLQAIMRTNGLPDSTRNDNFRGPGFVRFMSALQCTLPESYRRHMPKEPDGSLDGLAKALSRAAERTANPAA</sequence>
<evidence type="ECO:0000313" key="2">
    <source>
        <dbReference type="Proteomes" id="UP000239089"/>
    </source>
</evidence>
<keyword evidence="2" id="KW-1185">Reference proteome</keyword>
<dbReference type="RefSeq" id="WP_146089804.1">
    <property type="nucleotide sequence ID" value="NZ_JACIGC010000012.1"/>
</dbReference>
<gene>
    <name evidence="1" type="ORF">CCR94_01930</name>
</gene>
<dbReference type="Proteomes" id="UP000239089">
    <property type="component" value="Unassembled WGS sequence"/>
</dbReference>
<comment type="caution">
    <text evidence="1">The sequence shown here is derived from an EMBL/GenBank/DDBJ whole genome shotgun (WGS) entry which is preliminary data.</text>
</comment>
<reference evidence="1 2" key="1">
    <citation type="journal article" date="2018" name="Arch. Microbiol.">
        <title>New insights into the metabolic potential of the phototrophic purple bacterium Rhodopila globiformis DSM 161(T) from its draft genome sequence and evidence for a vanadium-dependent nitrogenase.</title>
        <authorList>
            <person name="Imhoff J.F."/>
            <person name="Rahn T."/>
            <person name="Kunzel S."/>
            <person name="Neulinger S.C."/>
        </authorList>
    </citation>
    <scope>NUCLEOTIDE SEQUENCE [LARGE SCALE GENOMIC DNA]</scope>
    <source>
        <strain evidence="1 2">DSM 16996</strain>
    </source>
</reference>
<accession>A0A2S6NFG8</accession>
<evidence type="ECO:0000313" key="1">
    <source>
        <dbReference type="EMBL" id="PPQ33382.1"/>
    </source>
</evidence>
<proteinExistence type="predicted"/>
<dbReference type="EMBL" id="NHSJ01000022">
    <property type="protein sequence ID" value="PPQ33382.1"/>
    <property type="molecule type" value="Genomic_DNA"/>
</dbReference>
<dbReference type="AlphaFoldDB" id="A0A2S6NFG8"/>
<name>A0A2S6NFG8_9HYPH</name>
<protein>
    <submittedName>
        <fullName evidence="1">Uncharacterized protein</fullName>
    </submittedName>
</protein>